<feature type="repeat" description="TPR" evidence="1">
    <location>
        <begin position="140"/>
        <end position="173"/>
    </location>
</feature>
<gene>
    <name evidence="2" type="ORF">FS935_02745</name>
</gene>
<dbReference type="Gene3D" id="1.25.40.10">
    <property type="entry name" value="Tetratricopeptide repeat domain"/>
    <property type="match status" value="1"/>
</dbReference>
<dbReference type="PROSITE" id="PS50005">
    <property type="entry name" value="TPR"/>
    <property type="match status" value="1"/>
</dbReference>
<dbReference type="AlphaFoldDB" id="A0A5C6W9F9"/>
<dbReference type="EMBL" id="VOQF01000001">
    <property type="protein sequence ID" value="TXC93128.1"/>
    <property type="molecule type" value="Genomic_DNA"/>
</dbReference>
<dbReference type="OrthoDB" id="1807878at2"/>
<accession>A0A5C6W9F9</accession>
<sequence length="189" mass="21775">MSIKEDWKEDFKEAVALHQKAIDGDKEAAKKAHAILKKLKTDVINNPTIEAYFGSASALVAKDHIDLIEKMNLAKRGLKELDKAVKAEPKNYEFRLLRGNVAFRLPEMYFKRTKTAIEDFQFLISEYKSRNKNITKNLFCEILLNLGKCYQTLGEFEKADQAWNQLLKENNRKYKTLVENAKRNGGESS</sequence>
<dbReference type="Proteomes" id="UP000321363">
    <property type="component" value="Unassembled WGS sequence"/>
</dbReference>
<proteinExistence type="predicted"/>
<keyword evidence="1" id="KW-0802">TPR repeat</keyword>
<evidence type="ECO:0000313" key="3">
    <source>
        <dbReference type="Proteomes" id="UP000321363"/>
    </source>
</evidence>
<keyword evidence="3" id="KW-1185">Reference proteome</keyword>
<dbReference type="RefSeq" id="WP_146945988.1">
    <property type="nucleotide sequence ID" value="NZ_VOQF01000001.1"/>
</dbReference>
<name>A0A5C6W9F9_9BACI</name>
<dbReference type="InterPro" id="IPR019734">
    <property type="entry name" value="TPR_rpt"/>
</dbReference>
<dbReference type="InterPro" id="IPR011990">
    <property type="entry name" value="TPR-like_helical_dom_sf"/>
</dbReference>
<comment type="caution">
    <text evidence="2">The sequence shown here is derived from an EMBL/GenBank/DDBJ whole genome shotgun (WGS) entry which is preliminary data.</text>
</comment>
<evidence type="ECO:0000256" key="1">
    <source>
        <dbReference type="PROSITE-ProRule" id="PRU00339"/>
    </source>
</evidence>
<organism evidence="2 3">
    <name type="scientific">Metabacillus litoralis</name>
    <dbReference type="NCBI Taxonomy" id="152268"/>
    <lineage>
        <taxon>Bacteria</taxon>
        <taxon>Bacillati</taxon>
        <taxon>Bacillota</taxon>
        <taxon>Bacilli</taxon>
        <taxon>Bacillales</taxon>
        <taxon>Bacillaceae</taxon>
        <taxon>Metabacillus</taxon>
    </lineage>
</organism>
<dbReference type="SUPFAM" id="SSF48452">
    <property type="entry name" value="TPR-like"/>
    <property type="match status" value="1"/>
</dbReference>
<evidence type="ECO:0000313" key="2">
    <source>
        <dbReference type="EMBL" id="TXC93128.1"/>
    </source>
</evidence>
<reference evidence="2 3" key="1">
    <citation type="journal article" date="2005" name="Int. J. Syst. Evol. Microbiol.">
        <title>Bacillus litoralis sp. nov., isolated from a tidal flat of the Yellow Sea in Korea.</title>
        <authorList>
            <person name="Yoon J.H."/>
            <person name="Oh T.K."/>
        </authorList>
    </citation>
    <scope>NUCLEOTIDE SEQUENCE [LARGE SCALE GENOMIC DNA]</scope>
    <source>
        <strain evidence="2 3">SW-211</strain>
    </source>
</reference>
<protein>
    <submittedName>
        <fullName evidence="2">Uncharacterized protein</fullName>
    </submittedName>
</protein>